<dbReference type="AlphaFoldDB" id="A0A1Y5PTY1"/>
<gene>
    <name evidence="1" type="ORF">MHPYR_760002</name>
</gene>
<sequence>MTFRAVAHAGEHAIRLGEGTEKLLEETT</sequence>
<proteinExistence type="predicted"/>
<evidence type="ECO:0000313" key="1">
    <source>
        <dbReference type="EMBL" id="SBS79358.1"/>
    </source>
</evidence>
<protein>
    <submittedName>
        <fullName evidence="1">Uncharacterized protein</fullName>
    </submittedName>
</protein>
<organism evidence="1">
    <name type="scientific">uncultured Mycobacterium sp</name>
    <dbReference type="NCBI Taxonomy" id="171292"/>
    <lineage>
        <taxon>Bacteria</taxon>
        <taxon>Bacillati</taxon>
        <taxon>Actinomycetota</taxon>
        <taxon>Actinomycetes</taxon>
        <taxon>Mycobacteriales</taxon>
        <taxon>Mycobacteriaceae</taxon>
        <taxon>Mycobacterium</taxon>
        <taxon>environmental samples</taxon>
    </lineage>
</organism>
<name>A0A1Y5PTY1_9MYCO</name>
<accession>A0A1Y5PTY1</accession>
<reference evidence="1" key="1">
    <citation type="submission" date="2016-03" db="EMBL/GenBank/DDBJ databases">
        <authorList>
            <person name="Ploux O."/>
        </authorList>
    </citation>
    <scope>NUCLEOTIDE SEQUENCE</scope>
    <source>
        <strain evidence="1">UC10</strain>
    </source>
</reference>
<dbReference type="EMBL" id="FLQS01000074">
    <property type="protein sequence ID" value="SBS79358.1"/>
    <property type="molecule type" value="Genomic_DNA"/>
</dbReference>